<comment type="caution">
    <text evidence="1">The sequence shown here is derived from an EMBL/GenBank/DDBJ whole genome shotgun (WGS) entry which is preliminary data.</text>
</comment>
<protein>
    <submittedName>
        <fullName evidence="1">Uncharacterized protein</fullName>
    </submittedName>
</protein>
<name>A0A9D3WSV1_9SAUR</name>
<reference evidence="1" key="1">
    <citation type="submission" date="2021-09" db="EMBL/GenBank/DDBJ databases">
        <title>The genome of Mauremys mutica provides insights into the evolution of semi-aquatic lifestyle.</title>
        <authorList>
            <person name="Gong S."/>
            <person name="Gao Y."/>
        </authorList>
    </citation>
    <scope>NUCLEOTIDE SEQUENCE</scope>
    <source>
        <strain evidence="1">MM-2020</strain>
        <tissue evidence="1">Muscle</tissue>
    </source>
</reference>
<keyword evidence="2" id="KW-1185">Reference proteome</keyword>
<organism evidence="1 2">
    <name type="scientific">Mauremys mutica</name>
    <name type="common">yellowpond turtle</name>
    <dbReference type="NCBI Taxonomy" id="74926"/>
    <lineage>
        <taxon>Eukaryota</taxon>
        <taxon>Metazoa</taxon>
        <taxon>Chordata</taxon>
        <taxon>Craniata</taxon>
        <taxon>Vertebrata</taxon>
        <taxon>Euteleostomi</taxon>
        <taxon>Archelosauria</taxon>
        <taxon>Testudinata</taxon>
        <taxon>Testudines</taxon>
        <taxon>Cryptodira</taxon>
        <taxon>Durocryptodira</taxon>
        <taxon>Testudinoidea</taxon>
        <taxon>Geoemydidae</taxon>
        <taxon>Geoemydinae</taxon>
        <taxon>Mauremys</taxon>
    </lineage>
</organism>
<dbReference type="AlphaFoldDB" id="A0A9D3WSV1"/>
<dbReference type="Proteomes" id="UP000827986">
    <property type="component" value="Unassembled WGS sequence"/>
</dbReference>
<dbReference type="EMBL" id="JAHDVG010000487">
    <property type="protein sequence ID" value="KAH1166460.1"/>
    <property type="molecule type" value="Genomic_DNA"/>
</dbReference>
<evidence type="ECO:0000313" key="2">
    <source>
        <dbReference type="Proteomes" id="UP000827986"/>
    </source>
</evidence>
<gene>
    <name evidence="1" type="ORF">KIL84_015632</name>
</gene>
<sequence length="167" mass="19084">MLIPVSPDWRLSHPLHSQFGDPQRYCFQAYISQKRGFSFPSIWPSWTLHPRNGTGWTCAPKTLALRLDVILFLLKNQTKYLLFLGWMHRPYVSLLNCSLMEYVSTLWIRRGVDLALSTAYKLALVTLHIAAHFAVGPKLCGWTLEGFLLCFSPDTRTMRLSSLSPGL</sequence>
<evidence type="ECO:0000313" key="1">
    <source>
        <dbReference type="EMBL" id="KAH1166460.1"/>
    </source>
</evidence>
<accession>A0A9D3WSV1</accession>
<proteinExistence type="predicted"/>